<organism evidence="3 4">
    <name type="scientific">Vanessa tameamea</name>
    <name type="common">Kamehameha butterfly</name>
    <dbReference type="NCBI Taxonomy" id="334116"/>
    <lineage>
        <taxon>Eukaryota</taxon>
        <taxon>Metazoa</taxon>
        <taxon>Ecdysozoa</taxon>
        <taxon>Arthropoda</taxon>
        <taxon>Hexapoda</taxon>
        <taxon>Insecta</taxon>
        <taxon>Pterygota</taxon>
        <taxon>Neoptera</taxon>
        <taxon>Endopterygota</taxon>
        <taxon>Lepidoptera</taxon>
        <taxon>Glossata</taxon>
        <taxon>Ditrysia</taxon>
        <taxon>Papilionoidea</taxon>
        <taxon>Nymphalidae</taxon>
        <taxon>Nymphalinae</taxon>
        <taxon>Vanessa</taxon>
    </lineage>
</organism>
<evidence type="ECO:0000313" key="4">
    <source>
        <dbReference type="RefSeq" id="XP_064076633.1"/>
    </source>
</evidence>
<dbReference type="PANTHER" id="PTHR10174:SF216">
    <property type="entry name" value="CRAL-TRIO DOMAIN-CONTAINING PROTEIN-RELATED"/>
    <property type="match status" value="1"/>
</dbReference>
<keyword evidence="3" id="KW-1185">Reference proteome</keyword>
<feature type="region of interest" description="Disordered" evidence="1">
    <location>
        <begin position="607"/>
        <end position="627"/>
    </location>
</feature>
<dbReference type="Gene3D" id="1.20.5.1200">
    <property type="entry name" value="Alpha-tocopherol transfer"/>
    <property type="match status" value="2"/>
</dbReference>
<evidence type="ECO:0000313" key="3">
    <source>
        <dbReference type="Proteomes" id="UP001652626"/>
    </source>
</evidence>
<name>A0ABM4AZA7_VANTA</name>
<dbReference type="InterPro" id="IPR001251">
    <property type="entry name" value="CRAL-TRIO_dom"/>
</dbReference>
<proteinExistence type="predicted"/>
<sequence length="635" mass="72988">MNIRPLSPELAEKARLELNEDPNRIASDLQHIKDWLSKQPHLRACTDDQWLVAFLRGCKYSLERTKEKLDLYYSLYGLAPEIYTVQHNDAKFDTLMNNGSYLMLLDTETPTSPRTAIIRPGKYDPDIFNVADLYSVTSIIQKIILFTDDKSVISGIQWIIDLKDVKIGHMLQMTPTIMKKMVYSSQEAAPIRMKGTHFINAPAAFEMILNTMKNFLNEKNRNRFYVYQNYEDFYNSVPKSILPKEYGGDSASIKEIIEYWNTKKIEYDSWLKEEMKNGTDESKRPGKPKTAESVFGVEGSFRQLDSYFVSSKTIIVSLIIRNKVLNMQIRPLCAELAKKAQDELNEDPARIASDVQHVKDWLSKQPHLRARKDDQWLVAFLRGCKYSLERTKEKLDLYYSMRTLAPDLFSVLPGDKVFTDIMNIGTYLILPKSTTPDSPRVAIVRPGSYDPDKYKLSDIFSVSIVLQRILLMEDDATVISGVRTILDLEGVTLAHYLQMTPAMMKKMAVLSQDAAPMRMKGTHYINTPAGFETVFSAIKNLLNEKNRQRLYVHNKNYEEMYSHGISKDILPTEYGGNGGTIKEIIDHWKDKVQKYSSWLEEDLKYGTDESKRSGQPKTPESMFGLEGSFRQLNFD</sequence>
<dbReference type="Pfam" id="PF00650">
    <property type="entry name" value="CRAL_TRIO"/>
    <property type="match status" value="2"/>
</dbReference>
<dbReference type="Gene3D" id="1.10.8.20">
    <property type="entry name" value="N-terminal domain of phosphatidylinositol transfer protein sec14p"/>
    <property type="match status" value="2"/>
</dbReference>
<feature type="domain" description="CRAL-TRIO" evidence="2">
    <location>
        <begin position="417"/>
        <end position="582"/>
    </location>
</feature>
<dbReference type="RefSeq" id="XP_064076633.1">
    <property type="nucleotide sequence ID" value="XM_064220563.1"/>
</dbReference>
<dbReference type="InterPro" id="IPR036865">
    <property type="entry name" value="CRAL-TRIO_dom_sf"/>
</dbReference>
<dbReference type="SMART" id="SM00516">
    <property type="entry name" value="SEC14"/>
    <property type="match status" value="2"/>
</dbReference>
<dbReference type="Proteomes" id="UP001652626">
    <property type="component" value="Chromosome 4"/>
</dbReference>
<dbReference type="GeneID" id="135194772"/>
<dbReference type="InterPro" id="IPR036273">
    <property type="entry name" value="CRAL/TRIO_N_dom_sf"/>
</dbReference>
<dbReference type="InterPro" id="IPR011074">
    <property type="entry name" value="CRAL/TRIO_N_dom"/>
</dbReference>
<dbReference type="PANTHER" id="PTHR10174">
    <property type="entry name" value="ALPHA-TOCOPHEROL TRANSFER PROTEIN-RELATED"/>
    <property type="match status" value="1"/>
</dbReference>
<dbReference type="PRINTS" id="PR00180">
    <property type="entry name" value="CRETINALDHBP"/>
</dbReference>
<evidence type="ECO:0000256" key="1">
    <source>
        <dbReference type="SAM" id="MobiDB-lite"/>
    </source>
</evidence>
<dbReference type="CDD" id="cd00170">
    <property type="entry name" value="SEC14"/>
    <property type="match status" value="2"/>
</dbReference>
<reference evidence="4" key="1">
    <citation type="submission" date="2025-08" db="UniProtKB">
        <authorList>
            <consortium name="RefSeq"/>
        </authorList>
    </citation>
    <scope>IDENTIFICATION</scope>
    <source>
        <tissue evidence="4">Whole body</tissue>
    </source>
</reference>
<feature type="domain" description="CRAL-TRIO" evidence="2">
    <location>
        <begin position="133"/>
        <end position="254"/>
    </location>
</feature>
<dbReference type="SUPFAM" id="SSF52087">
    <property type="entry name" value="CRAL/TRIO domain"/>
    <property type="match status" value="2"/>
</dbReference>
<protein>
    <submittedName>
        <fullName evidence="4">Uncharacterized protein LOC135194772</fullName>
    </submittedName>
</protein>
<gene>
    <name evidence="4" type="primary">LOC135194772</name>
</gene>
<evidence type="ECO:0000259" key="2">
    <source>
        <dbReference type="PROSITE" id="PS50191"/>
    </source>
</evidence>
<dbReference type="PROSITE" id="PS50191">
    <property type="entry name" value="CRAL_TRIO"/>
    <property type="match status" value="2"/>
</dbReference>
<dbReference type="SUPFAM" id="SSF46938">
    <property type="entry name" value="CRAL/TRIO N-terminal domain"/>
    <property type="match status" value="2"/>
</dbReference>
<dbReference type="SMART" id="SM01100">
    <property type="entry name" value="CRAL_TRIO_N"/>
    <property type="match status" value="2"/>
</dbReference>
<dbReference type="Gene3D" id="3.40.525.10">
    <property type="entry name" value="CRAL-TRIO lipid binding domain"/>
    <property type="match status" value="2"/>
</dbReference>
<accession>A0ABM4AZA7</accession>